<sequence>MATQTAPNPLREKLVKGLSYHQSGEIEKAQRCYKLVLKKAPTNPDALNLLGVTYRQLGSPKKAVEYIQKAIAQNPNQASFYANLARAMMDIGTDSESMLAVSEKALSLNPKEREALNIKAIALTGLQRVEEAEAIFKSLLVSNPNHGEVYTNYGLLLRKNNRFEEALTFFKRAEILAPDNVENCIEQARCRLELKQFDASLEAIDKALERFKDNPLLLHEKARVLFSISRAHEGLKYAEEAVRGTPGNYHCKVTLGVHYLMLGRGQDSIDILQKAKEEAPGGVISGLDWNLSLAYLSMGNLETGWDIHAARFEDKKATSQRREFPKPEWEGEDISDKTVLLWGDQGLGDALKCGTMFLDIQAQAKKLILEVSAKSVPFFQNSFPEILVRPGTPKDDQAPEDADYDITANMVDLARYFRRDFESFKKAPYPVYKFNQEKAREYLGRLPDADKKPIIGVSWRSRNLEKYRARYYLSAPDFAPILDAEDAIYVNLQYMALQKELDFLVARSEGKFTYFPDVDLFNDLMAAADLTAICDVVVSANTSVADMAGILGVPCVRFGPVEPALLLGQANPPWYPSMKYIYIDETHPTVEMVPQVIQVMREELAAGYPGKRNERLGL</sequence>
<evidence type="ECO:0000256" key="2">
    <source>
        <dbReference type="ARBA" id="ARBA00022803"/>
    </source>
</evidence>
<dbReference type="InterPro" id="IPR011990">
    <property type="entry name" value="TPR-like_helical_dom_sf"/>
</dbReference>
<feature type="repeat" description="TPR" evidence="3">
    <location>
        <begin position="147"/>
        <end position="180"/>
    </location>
</feature>
<dbReference type="AlphaFoldDB" id="A0A0M6XY36"/>
<dbReference type="EMBL" id="CXST01000001">
    <property type="protein sequence ID" value="CTQ41700.1"/>
    <property type="molecule type" value="Genomic_DNA"/>
</dbReference>
<evidence type="ECO:0000313" key="4">
    <source>
        <dbReference type="EMBL" id="CTQ41700.1"/>
    </source>
</evidence>
<keyword evidence="1" id="KW-0677">Repeat</keyword>
<keyword evidence="2 3" id="KW-0802">TPR repeat</keyword>
<reference evidence="5" key="1">
    <citation type="submission" date="2015-07" db="EMBL/GenBank/DDBJ databases">
        <authorList>
            <person name="Rodrigo-Torres Lidia"/>
            <person name="Arahal R.David."/>
        </authorList>
    </citation>
    <scope>NUCLEOTIDE SEQUENCE [LARGE SCALE GENOMIC DNA]</scope>
    <source>
        <strain evidence="5">CECT 4801</strain>
    </source>
</reference>
<gene>
    <name evidence="4" type="ORF">LAL4801_00119</name>
</gene>
<dbReference type="PROSITE" id="PS50005">
    <property type="entry name" value="TPR"/>
    <property type="match status" value="2"/>
</dbReference>
<evidence type="ECO:0000313" key="5">
    <source>
        <dbReference type="Proteomes" id="UP000048926"/>
    </source>
</evidence>
<keyword evidence="5" id="KW-1185">Reference proteome</keyword>
<dbReference type="SUPFAM" id="SSF53756">
    <property type="entry name" value="UDP-Glycosyltransferase/glycogen phosphorylase"/>
    <property type="match status" value="1"/>
</dbReference>
<dbReference type="Proteomes" id="UP000048926">
    <property type="component" value="Unassembled WGS sequence"/>
</dbReference>
<dbReference type="Pfam" id="PF13432">
    <property type="entry name" value="TPR_16"/>
    <property type="match status" value="3"/>
</dbReference>
<organism evidence="4 5">
    <name type="scientific">Roseibium aggregatum</name>
    <dbReference type="NCBI Taxonomy" id="187304"/>
    <lineage>
        <taxon>Bacteria</taxon>
        <taxon>Pseudomonadati</taxon>
        <taxon>Pseudomonadota</taxon>
        <taxon>Alphaproteobacteria</taxon>
        <taxon>Hyphomicrobiales</taxon>
        <taxon>Stappiaceae</taxon>
        <taxon>Roseibium</taxon>
    </lineage>
</organism>
<dbReference type="InterPro" id="IPR051685">
    <property type="entry name" value="Ycf3/AcsC/BcsC/TPR_MFPF"/>
</dbReference>
<dbReference type="SUPFAM" id="SSF48452">
    <property type="entry name" value="TPR-like"/>
    <property type="match status" value="2"/>
</dbReference>
<protein>
    <submittedName>
        <fullName evidence="4">Tetratricopeptide repeat protein</fullName>
    </submittedName>
</protein>
<accession>A0A0M6XY36</accession>
<dbReference type="SMART" id="SM00028">
    <property type="entry name" value="TPR"/>
    <property type="match status" value="6"/>
</dbReference>
<dbReference type="Gene3D" id="1.25.40.10">
    <property type="entry name" value="Tetratricopeptide repeat domain"/>
    <property type="match status" value="1"/>
</dbReference>
<dbReference type="OrthoDB" id="6193797at2"/>
<proteinExistence type="predicted"/>
<dbReference type="InterPro" id="IPR019734">
    <property type="entry name" value="TPR_rpt"/>
</dbReference>
<feature type="repeat" description="TPR" evidence="3">
    <location>
        <begin position="44"/>
        <end position="77"/>
    </location>
</feature>
<dbReference type="PANTHER" id="PTHR44943:SF8">
    <property type="entry name" value="TPR REPEAT-CONTAINING PROTEIN MJ0263"/>
    <property type="match status" value="1"/>
</dbReference>
<evidence type="ECO:0000256" key="3">
    <source>
        <dbReference type="PROSITE-ProRule" id="PRU00339"/>
    </source>
</evidence>
<name>A0A0M6XY36_9HYPH</name>
<dbReference type="RefSeq" id="WP_055653555.1">
    <property type="nucleotide sequence ID" value="NZ_CXST01000001.1"/>
</dbReference>
<dbReference type="PANTHER" id="PTHR44943">
    <property type="entry name" value="CELLULOSE SYNTHASE OPERON PROTEIN C"/>
    <property type="match status" value="1"/>
</dbReference>
<dbReference type="STRING" id="187304.B0E33_01030"/>
<evidence type="ECO:0000256" key="1">
    <source>
        <dbReference type="ARBA" id="ARBA00022737"/>
    </source>
</evidence>